<dbReference type="OrthoDB" id="5701716at2"/>
<sequence>MIRNIAAADLPAGLAELIDATVPGMTITEAERKEREGRIYYDVEGSRPDGSDVEIDVLQAADGKLTAVEVQRDIDWAAAPAPVRAAAAAKKDTFTPERVIESRQVDSGATIYELFAPGRKDEPAMEVRWQNDKAEILRERWAH</sequence>
<dbReference type="SUPFAM" id="SSF160574">
    <property type="entry name" value="BT0923-like"/>
    <property type="match status" value="1"/>
</dbReference>
<dbReference type="Proteomes" id="UP000185161">
    <property type="component" value="Chromosome"/>
</dbReference>
<reference evidence="1" key="1">
    <citation type="submission" date="2016-12" db="EMBL/GenBank/DDBJ databases">
        <title>Whole genome sequencing of Sphingomonas koreensis.</title>
        <authorList>
            <person name="Conlan S."/>
            <person name="Thomas P.J."/>
            <person name="Mullikin J."/>
            <person name="Palmore T.N."/>
            <person name="Frank K.M."/>
            <person name="Segre J.A."/>
        </authorList>
    </citation>
    <scope>NUCLEOTIDE SEQUENCE</scope>
    <source>
        <strain evidence="1">ABOJV</strain>
    </source>
</reference>
<dbReference type="EMBL" id="QQWO01000001">
    <property type="protein sequence ID" value="RSV08392.1"/>
    <property type="molecule type" value="Genomic_DNA"/>
</dbReference>
<accession>A0A1L6JFX5</accession>
<evidence type="ECO:0008006" key="5">
    <source>
        <dbReference type="Google" id="ProtNLM"/>
    </source>
</evidence>
<evidence type="ECO:0000313" key="1">
    <source>
        <dbReference type="EMBL" id="APR54815.1"/>
    </source>
</evidence>
<keyword evidence="3" id="KW-1185">Reference proteome</keyword>
<evidence type="ECO:0000313" key="3">
    <source>
        <dbReference type="Proteomes" id="UP000185161"/>
    </source>
</evidence>
<dbReference type="AlphaFoldDB" id="A0A1L6JFX5"/>
<dbReference type="Proteomes" id="UP000286681">
    <property type="component" value="Unassembled WGS sequence"/>
</dbReference>
<evidence type="ECO:0000313" key="2">
    <source>
        <dbReference type="EMBL" id="RSV08392.1"/>
    </source>
</evidence>
<reference evidence="3" key="2">
    <citation type="submission" date="2016-12" db="EMBL/GenBank/DDBJ databases">
        <title>Whole genome sequencing of Sphingomonas sp. ABOJV.</title>
        <authorList>
            <person name="Conlan S."/>
            <person name="Thomas P.J."/>
            <person name="Mullikin J."/>
            <person name="Palmore T.N."/>
            <person name="Frank K.M."/>
            <person name="Segre J.A."/>
        </authorList>
    </citation>
    <scope>NUCLEOTIDE SEQUENCE [LARGE SCALE GENOMIC DNA]</scope>
    <source>
        <strain evidence="3">ABOJV</strain>
    </source>
</reference>
<protein>
    <recommendedName>
        <fullName evidence="5">PepSY domain-containing protein</fullName>
    </recommendedName>
</protein>
<evidence type="ECO:0000313" key="4">
    <source>
        <dbReference type="Proteomes" id="UP000286681"/>
    </source>
</evidence>
<dbReference type="EMBL" id="CP018820">
    <property type="protein sequence ID" value="APR54815.1"/>
    <property type="molecule type" value="Genomic_DNA"/>
</dbReference>
<proteinExistence type="predicted"/>
<gene>
    <name evidence="1" type="ORF">BRX40_04640</name>
    <name evidence="2" type="ORF">CA257_01370</name>
</gene>
<reference evidence="2 4" key="3">
    <citation type="submission" date="2018-07" db="EMBL/GenBank/DDBJ databases">
        <title>Genomic and Epidemiologic Investigation of an Indolent Hospital Outbreak.</title>
        <authorList>
            <person name="Johnson R.C."/>
            <person name="Deming C."/>
            <person name="Conlan S."/>
            <person name="Zellmer C.J."/>
            <person name="Michelin A.V."/>
            <person name="Lee-Lin S."/>
            <person name="Thomas P.J."/>
            <person name="Park M."/>
            <person name="Weingarten R.A."/>
            <person name="Less J."/>
            <person name="Dekker J.P."/>
            <person name="Frank K.M."/>
            <person name="Musser K.A."/>
            <person name="Mcquiston J.R."/>
            <person name="Henderson D.K."/>
            <person name="Lau A.F."/>
            <person name="Palmore T.N."/>
            <person name="Segre J.A."/>
        </authorList>
    </citation>
    <scope>NUCLEOTIDE SEQUENCE [LARGE SCALE GENOMIC DNA]</scope>
    <source>
        <strain evidence="2 4">SK-NIH.Env10_0317</strain>
    </source>
</reference>
<organism evidence="1 3">
    <name type="scientific">Sphingomonas koreensis</name>
    <dbReference type="NCBI Taxonomy" id="93064"/>
    <lineage>
        <taxon>Bacteria</taxon>
        <taxon>Pseudomonadati</taxon>
        <taxon>Pseudomonadota</taxon>
        <taxon>Alphaproteobacteria</taxon>
        <taxon>Sphingomonadales</taxon>
        <taxon>Sphingomonadaceae</taxon>
        <taxon>Sphingomonas</taxon>
    </lineage>
</organism>
<name>A0A1L6JFX5_9SPHN</name>
<dbReference type="KEGG" id="skr:BRX40_04640"/>